<organism evidence="7">
    <name type="scientific">Dendrolimus punctatus</name>
    <name type="common">masson pine moth</name>
    <dbReference type="NCBI Taxonomy" id="238572"/>
    <lineage>
        <taxon>Eukaryota</taxon>
        <taxon>Metazoa</taxon>
        <taxon>Ecdysozoa</taxon>
        <taxon>Arthropoda</taxon>
        <taxon>Hexapoda</taxon>
        <taxon>Insecta</taxon>
        <taxon>Pterygota</taxon>
        <taxon>Neoptera</taxon>
        <taxon>Endopterygota</taxon>
        <taxon>Lepidoptera</taxon>
        <taxon>Glossata</taxon>
        <taxon>Ditrysia</taxon>
        <taxon>Bombycoidea</taxon>
        <taxon>Lasiocampidae</taxon>
        <taxon>Dendrolimus</taxon>
    </lineage>
</organism>
<comment type="function">
    <text evidence="6">Gustatory receptor which mediates acceptance or avoidance behavior, depending on its substrates.</text>
</comment>
<evidence type="ECO:0000313" key="7">
    <source>
        <dbReference type="EMBL" id="ARO70536.1"/>
    </source>
</evidence>
<evidence type="ECO:0000256" key="5">
    <source>
        <dbReference type="ARBA" id="ARBA00023136"/>
    </source>
</evidence>
<dbReference type="GO" id="GO:0007165">
    <property type="term" value="P:signal transduction"/>
    <property type="evidence" value="ECO:0007669"/>
    <property type="project" value="UniProtKB-KW"/>
</dbReference>
<proteinExistence type="evidence at transcript level"/>
<dbReference type="GO" id="GO:0005886">
    <property type="term" value="C:plasma membrane"/>
    <property type="evidence" value="ECO:0007669"/>
    <property type="project" value="UniProtKB-SubCell"/>
</dbReference>
<evidence type="ECO:0000256" key="4">
    <source>
        <dbReference type="ARBA" id="ARBA00022989"/>
    </source>
</evidence>
<reference evidence="7" key="2">
    <citation type="journal article" date="2018" name="Front. Physiol.">
        <title>Dynamic Changes in Chemosensory Gene Expression during the Dendrolimus punctatus Mating Process.</title>
        <authorList>
            <person name="Zhang S.F."/>
            <person name="Zhang Z."/>
            <person name="Kong X.B."/>
            <person name="Wang H.B."/>
            <person name="Liu F."/>
        </authorList>
    </citation>
    <scope>NUCLEOTIDE SEQUENCE</scope>
</reference>
<keyword evidence="2 6" id="KW-1003">Cell membrane</keyword>
<comment type="caution">
    <text evidence="6">Lacks conserved residue(s) required for the propagation of feature annotation.</text>
</comment>
<dbReference type="InterPro" id="IPR013604">
    <property type="entry name" value="7TM_chemorcpt"/>
</dbReference>
<feature type="transmembrane region" description="Helical" evidence="6">
    <location>
        <begin position="139"/>
        <end position="172"/>
    </location>
</feature>
<evidence type="ECO:0000256" key="6">
    <source>
        <dbReference type="RuleBase" id="RU363108"/>
    </source>
</evidence>
<sequence length="357" mass="41573">MRKYPKNISLLKLCLIIRLLCGNYCKITSSSILNSFIKLYCVFVLLITSLCIFGSSDEKILIIPHICAFAEFSFNVLFNMVYGDSYYQKYCNVMMSNDVVMWKKKILLLPNRVLMRIFIFLVARTMFIVFQIVKYGSKTTIFLLLSVDTILISCDFNYLTVYVIVTSIYYRIMLLKRCVERIIVPINIVGRNECANSISATREVLLHYKLVLDNLQSIGKFLYVLLLKSLMFGLVRTVLYMYRIASNYAHKVDKFILIFDLGEMIYNIAVISVTAFICDMTANSVNNMKSMINKQHMQCSDESLRHELETTLEYVKRRQFPFNIRSFTTMDMSLPIRILTTSITYTIVVIQFVNFKL</sequence>
<protein>
    <recommendedName>
        <fullName evidence="6">Gustatory receptor</fullName>
    </recommendedName>
</protein>
<gene>
    <name evidence="7" type="primary">GR27</name>
</gene>
<evidence type="ECO:0000256" key="3">
    <source>
        <dbReference type="ARBA" id="ARBA00022692"/>
    </source>
</evidence>
<feature type="transmembrane region" description="Helical" evidence="6">
    <location>
        <begin position="113"/>
        <end position="133"/>
    </location>
</feature>
<keyword evidence="4 6" id="KW-1133">Transmembrane helix</keyword>
<reference evidence="7" key="1">
    <citation type="submission" date="2016-11" db="EMBL/GenBank/DDBJ databases">
        <authorList>
            <person name="Jaros S."/>
            <person name="Januszkiewicz K."/>
            <person name="Wedrychowicz H."/>
        </authorList>
    </citation>
    <scope>NUCLEOTIDE SEQUENCE</scope>
</reference>
<keyword evidence="3 6" id="KW-0812">Transmembrane</keyword>
<feature type="transmembrane region" description="Helical" evidence="6">
    <location>
        <begin position="37"/>
        <end position="55"/>
    </location>
</feature>
<keyword evidence="5 6" id="KW-0472">Membrane</keyword>
<keyword evidence="6 7" id="KW-0675">Receptor</keyword>
<name>A0A2K8GL68_9NEOP</name>
<accession>A0A2K8GL68</accession>
<evidence type="ECO:0000256" key="2">
    <source>
        <dbReference type="ARBA" id="ARBA00022475"/>
    </source>
</evidence>
<feature type="transmembrane region" description="Helical" evidence="6">
    <location>
        <begin position="264"/>
        <end position="285"/>
    </location>
</feature>
<comment type="similarity">
    <text evidence="6">Belongs to the insect chemoreceptor superfamily. Gustatory receptor (GR) family.</text>
</comment>
<dbReference type="GO" id="GO:0050909">
    <property type="term" value="P:sensory perception of taste"/>
    <property type="evidence" value="ECO:0007669"/>
    <property type="project" value="InterPro"/>
</dbReference>
<comment type="subcellular location">
    <subcellularLocation>
        <location evidence="1 6">Cell membrane</location>
        <topology evidence="1 6">Multi-pass membrane protein</topology>
    </subcellularLocation>
</comment>
<dbReference type="EMBL" id="KY225524">
    <property type="protein sequence ID" value="ARO70536.1"/>
    <property type="molecule type" value="mRNA"/>
</dbReference>
<dbReference type="Pfam" id="PF08395">
    <property type="entry name" value="7tm_7"/>
    <property type="match status" value="1"/>
</dbReference>
<dbReference type="AlphaFoldDB" id="A0A2K8GL68"/>
<keyword evidence="6" id="KW-0807">Transducer</keyword>
<feature type="transmembrane region" description="Helical" evidence="6">
    <location>
        <begin position="221"/>
        <end position="244"/>
    </location>
</feature>
<feature type="transmembrane region" description="Helical" evidence="6">
    <location>
        <begin position="334"/>
        <end position="353"/>
    </location>
</feature>
<evidence type="ECO:0000256" key="1">
    <source>
        <dbReference type="ARBA" id="ARBA00004651"/>
    </source>
</evidence>